<protein>
    <recommendedName>
        <fullName evidence="3">BACK domain-containing protein</fullName>
    </recommendedName>
</protein>
<evidence type="ECO:0000313" key="1">
    <source>
        <dbReference type="EMBL" id="KHJ78040.1"/>
    </source>
</evidence>
<evidence type="ECO:0008006" key="3">
    <source>
        <dbReference type="Google" id="ProtNLM"/>
    </source>
</evidence>
<sequence length="168" mass="19039">MILLYHVDNFSAETRRRLLISAGTKIREISNEGPFTGCPLQTLKRVIKVAIKEIGSSLSAKDIIEAILIWGSENTNGEMTASLLSMVPMNDLQNDDFDALRNMAKEYGLEHLAAVIFDRRYYESILSPHRINLNETYVVKRVKDQTPVRLVLLKLHVFTTYKLKSGAT</sequence>
<organism evidence="1 2">
    <name type="scientific">Oesophagostomum dentatum</name>
    <name type="common">Nodular worm</name>
    <dbReference type="NCBI Taxonomy" id="61180"/>
    <lineage>
        <taxon>Eukaryota</taxon>
        <taxon>Metazoa</taxon>
        <taxon>Ecdysozoa</taxon>
        <taxon>Nematoda</taxon>
        <taxon>Chromadorea</taxon>
        <taxon>Rhabditida</taxon>
        <taxon>Rhabditina</taxon>
        <taxon>Rhabditomorpha</taxon>
        <taxon>Strongyloidea</taxon>
        <taxon>Strongylidae</taxon>
        <taxon>Oesophagostomum</taxon>
    </lineage>
</organism>
<dbReference type="EMBL" id="KN610168">
    <property type="protein sequence ID" value="KHJ78040.1"/>
    <property type="molecule type" value="Genomic_DNA"/>
</dbReference>
<dbReference type="Proteomes" id="UP000053660">
    <property type="component" value="Unassembled WGS sequence"/>
</dbReference>
<reference evidence="1 2" key="1">
    <citation type="submission" date="2014-03" db="EMBL/GenBank/DDBJ databases">
        <title>Draft genome of the hookworm Oesophagostomum dentatum.</title>
        <authorList>
            <person name="Mitreva M."/>
        </authorList>
    </citation>
    <scope>NUCLEOTIDE SEQUENCE [LARGE SCALE GENOMIC DNA]</scope>
    <source>
        <strain evidence="1 2">OD-Hann</strain>
    </source>
</reference>
<keyword evidence="2" id="KW-1185">Reference proteome</keyword>
<evidence type="ECO:0000313" key="2">
    <source>
        <dbReference type="Proteomes" id="UP000053660"/>
    </source>
</evidence>
<dbReference type="AlphaFoldDB" id="A0A0B1S486"/>
<name>A0A0B1S486_OESDE</name>
<dbReference type="OrthoDB" id="5871323at2759"/>
<gene>
    <name evidence="1" type="ORF">OESDEN_22340</name>
</gene>
<accession>A0A0B1S486</accession>
<proteinExistence type="predicted"/>